<dbReference type="EMBL" id="KI669601">
    <property type="protein sequence ID" value="ETN05071.1"/>
    <property type="molecule type" value="Genomic_DNA"/>
</dbReference>
<dbReference type="AlphaFoldDB" id="W2PWQ2"/>
<evidence type="ECO:0000313" key="2">
    <source>
        <dbReference type="Proteomes" id="UP000018817"/>
    </source>
</evidence>
<proteinExistence type="predicted"/>
<name>W2PWQ2_PHYN3</name>
<protein>
    <recommendedName>
        <fullName evidence="3">Chromo domain-containing protein</fullName>
    </recommendedName>
</protein>
<dbReference type="GeneID" id="20184012"/>
<reference evidence="1 2" key="2">
    <citation type="submission" date="2013-11" db="EMBL/GenBank/DDBJ databases">
        <title>The Genome Sequence of Phytophthora parasitica INRA-310.</title>
        <authorList>
            <consortium name="The Broad Institute Genomics Platform"/>
            <person name="Russ C."/>
            <person name="Tyler B."/>
            <person name="Panabieres F."/>
            <person name="Shan W."/>
            <person name="Tripathy S."/>
            <person name="Grunwald N."/>
            <person name="Machado M."/>
            <person name="Johnson C.S."/>
            <person name="Arredondo F."/>
            <person name="Hong C."/>
            <person name="Coffey M."/>
            <person name="Young S.K."/>
            <person name="Zeng Q."/>
            <person name="Gargeya S."/>
            <person name="Fitzgerald M."/>
            <person name="Abouelleil A."/>
            <person name="Alvarado L."/>
            <person name="Chapman S.B."/>
            <person name="Gainer-Dewar J."/>
            <person name="Goldberg J."/>
            <person name="Griggs A."/>
            <person name="Gujja S."/>
            <person name="Hansen M."/>
            <person name="Howarth C."/>
            <person name="Imamovic A."/>
            <person name="Ireland A."/>
            <person name="Larimer J."/>
            <person name="McCowan C."/>
            <person name="Murphy C."/>
            <person name="Pearson M."/>
            <person name="Poon T.W."/>
            <person name="Priest M."/>
            <person name="Roberts A."/>
            <person name="Saif S."/>
            <person name="Shea T."/>
            <person name="Sykes S."/>
            <person name="Wortman J."/>
            <person name="Nusbaum C."/>
            <person name="Birren B."/>
        </authorList>
    </citation>
    <scope>NUCLEOTIDE SEQUENCE [LARGE SCALE GENOMIC DNA]</scope>
    <source>
        <strain evidence="1 2">INRA-310</strain>
    </source>
</reference>
<dbReference type="RefSeq" id="XP_008909541.1">
    <property type="nucleotide sequence ID" value="XM_008911293.1"/>
</dbReference>
<evidence type="ECO:0000313" key="1">
    <source>
        <dbReference type="EMBL" id="ETN05071.1"/>
    </source>
</evidence>
<sequence length="83" mass="8687">MPDSWEPRDVLLADVPDCVAAYEADLAPVTDRAEDAPSQAPPPLFTIRSRDTKLATVRTPIVVASSPASAISAPNAKCGVISI</sequence>
<dbReference type="VEuPathDB" id="FungiDB:PPTG_14754"/>
<evidence type="ECO:0008006" key="3">
    <source>
        <dbReference type="Google" id="ProtNLM"/>
    </source>
</evidence>
<reference evidence="2" key="1">
    <citation type="submission" date="2011-12" db="EMBL/GenBank/DDBJ databases">
        <authorList>
            <consortium name="The Broad Institute Genome Sequencing Platform"/>
            <person name="Russ C."/>
            <person name="Tyler B."/>
            <person name="Panabieres F."/>
            <person name="Shan W."/>
            <person name="Tripathy S."/>
            <person name="Grunwald N."/>
            <person name="Machado M."/>
            <person name="Young S.K."/>
            <person name="Zeng Q."/>
            <person name="Gargeya S."/>
            <person name="Fitzgerald M."/>
            <person name="Haas B."/>
            <person name="Abouelleil A."/>
            <person name="Alvarado L."/>
            <person name="Arachchi H.M."/>
            <person name="Berlin A."/>
            <person name="Chapman S.B."/>
            <person name="Gearin G."/>
            <person name="Goldberg J."/>
            <person name="Griggs A."/>
            <person name="Gujja S."/>
            <person name="Hansen M."/>
            <person name="Heiman D."/>
            <person name="Howarth C."/>
            <person name="Larimer J."/>
            <person name="Lui A."/>
            <person name="MacDonald P.J.P."/>
            <person name="McCowen C."/>
            <person name="Montmayeur A."/>
            <person name="Murphy C."/>
            <person name="Neiman D."/>
            <person name="Pearson M."/>
            <person name="Priest M."/>
            <person name="Roberts A."/>
            <person name="Saif S."/>
            <person name="Shea T."/>
            <person name="Sisk P."/>
            <person name="Stolte C."/>
            <person name="Sykes S."/>
            <person name="Wortman J."/>
            <person name="Nusbaum C."/>
            <person name="Birren B."/>
        </authorList>
    </citation>
    <scope>NUCLEOTIDE SEQUENCE [LARGE SCALE GENOMIC DNA]</scope>
    <source>
        <strain evidence="2">INRA-310</strain>
    </source>
</reference>
<organism evidence="1 2">
    <name type="scientific">Phytophthora nicotianae (strain INRA-310)</name>
    <name type="common">Phytophthora parasitica</name>
    <dbReference type="NCBI Taxonomy" id="761204"/>
    <lineage>
        <taxon>Eukaryota</taxon>
        <taxon>Sar</taxon>
        <taxon>Stramenopiles</taxon>
        <taxon>Oomycota</taxon>
        <taxon>Peronosporomycetes</taxon>
        <taxon>Peronosporales</taxon>
        <taxon>Peronosporaceae</taxon>
        <taxon>Phytophthora</taxon>
    </lineage>
</organism>
<gene>
    <name evidence="1" type="ORF">PPTG_14754</name>
</gene>
<dbReference type="Proteomes" id="UP000018817">
    <property type="component" value="Unassembled WGS sequence"/>
</dbReference>
<accession>W2PWQ2</accession>